<dbReference type="InterPro" id="IPR029063">
    <property type="entry name" value="SAM-dependent_MTases_sf"/>
</dbReference>
<dbReference type="GeneID" id="59162458"/>
<dbReference type="AlphaFoldDB" id="A0A5P8FQI0"/>
<name>A0A5P8FQI0_9MICO</name>
<evidence type="ECO:0000313" key="2">
    <source>
        <dbReference type="EMBL" id="QFQ31320.2"/>
    </source>
</evidence>
<dbReference type="Proteomes" id="UP000271708">
    <property type="component" value="Chromosome"/>
</dbReference>
<evidence type="ECO:0000313" key="3">
    <source>
        <dbReference type="Proteomes" id="UP000271708"/>
    </source>
</evidence>
<dbReference type="CDD" id="cd02440">
    <property type="entry name" value="AdoMet_MTases"/>
    <property type="match status" value="1"/>
</dbReference>
<dbReference type="RefSeq" id="WP_123093453.1">
    <property type="nucleotide sequence ID" value="NZ_CP044548.2"/>
</dbReference>
<feature type="domain" description="Methyltransferase" evidence="1">
    <location>
        <begin position="24"/>
        <end position="126"/>
    </location>
</feature>
<dbReference type="InterPro" id="IPR041698">
    <property type="entry name" value="Methyltransf_25"/>
</dbReference>
<protein>
    <submittedName>
        <fullName evidence="2">Methyltransferase domain-containing protein</fullName>
    </submittedName>
</protein>
<keyword evidence="2" id="KW-0489">Methyltransferase</keyword>
<sequence length="144" mass="14759">MTSSVSPRLRAVVDALPLHAGMRVLEIGGAPGAAARLVAQRVGPQGHVLVVDRSVRGVELARAACADEIAAGTMSVLCAAVEDLELPPGTVPFDLALACRVGVLDGRHPSGRDRALARLAEALVPGARLYLDTGDPLDEVVLGG</sequence>
<keyword evidence="2" id="KW-0808">Transferase</keyword>
<dbReference type="GO" id="GO:0008168">
    <property type="term" value="F:methyltransferase activity"/>
    <property type="evidence" value="ECO:0007669"/>
    <property type="project" value="UniProtKB-KW"/>
</dbReference>
<dbReference type="Pfam" id="PF13649">
    <property type="entry name" value="Methyltransf_25"/>
    <property type="match status" value="1"/>
</dbReference>
<proteinExistence type="predicted"/>
<accession>A0A5P8FQI0</accession>
<dbReference type="KEGG" id="jme:EEW87_014795"/>
<organism evidence="2 3">
    <name type="scientific">Janibacter melonis</name>
    <dbReference type="NCBI Taxonomy" id="262209"/>
    <lineage>
        <taxon>Bacteria</taxon>
        <taxon>Bacillati</taxon>
        <taxon>Actinomycetota</taxon>
        <taxon>Actinomycetes</taxon>
        <taxon>Micrococcales</taxon>
        <taxon>Intrasporangiaceae</taxon>
        <taxon>Janibacter</taxon>
    </lineage>
</organism>
<reference evidence="2 3" key="1">
    <citation type="submission" date="2019-09" db="EMBL/GenBank/DDBJ databases">
        <title>Complete Genome Sequence of Janibacter melonis M714 with both human health impact and industrial applications.</title>
        <authorList>
            <person name="Jin M."/>
            <person name="Zhao Q.R."/>
        </authorList>
    </citation>
    <scope>NUCLEOTIDE SEQUENCE [LARGE SCALE GENOMIC DNA]</scope>
    <source>
        <strain evidence="2 3">M714</strain>
    </source>
</reference>
<dbReference type="Gene3D" id="3.40.50.150">
    <property type="entry name" value="Vaccinia Virus protein VP39"/>
    <property type="match status" value="1"/>
</dbReference>
<dbReference type="EMBL" id="CP044548">
    <property type="protein sequence ID" value="QFQ31320.2"/>
    <property type="molecule type" value="Genomic_DNA"/>
</dbReference>
<dbReference type="SUPFAM" id="SSF53335">
    <property type="entry name" value="S-adenosyl-L-methionine-dependent methyltransferases"/>
    <property type="match status" value="1"/>
</dbReference>
<dbReference type="GO" id="GO:0032259">
    <property type="term" value="P:methylation"/>
    <property type="evidence" value="ECO:0007669"/>
    <property type="project" value="UniProtKB-KW"/>
</dbReference>
<gene>
    <name evidence="2" type="ORF">EEW87_014795</name>
</gene>
<evidence type="ECO:0000259" key="1">
    <source>
        <dbReference type="Pfam" id="PF13649"/>
    </source>
</evidence>